<organism evidence="4 5">
    <name type="scientific">Paramecium tetraurelia</name>
    <dbReference type="NCBI Taxonomy" id="5888"/>
    <lineage>
        <taxon>Eukaryota</taxon>
        <taxon>Sar</taxon>
        <taxon>Alveolata</taxon>
        <taxon>Ciliophora</taxon>
        <taxon>Intramacronucleata</taxon>
        <taxon>Oligohymenophorea</taxon>
        <taxon>Peniculida</taxon>
        <taxon>Parameciidae</taxon>
        <taxon>Paramecium</taxon>
    </lineage>
</organism>
<name>A0BP12_PARTE</name>
<keyword evidence="2 3" id="KW-0802">TPR repeat</keyword>
<dbReference type="HOGENOM" id="CLU_2390738_0_0_1"/>
<keyword evidence="5" id="KW-1185">Reference proteome</keyword>
<dbReference type="InterPro" id="IPR019734">
    <property type="entry name" value="TPR_rpt"/>
</dbReference>
<dbReference type="Gene3D" id="1.25.40.10">
    <property type="entry name" value="Tetratricopeptide repeat domain"/>
    <property type="match status" value="1"/>
</dbReference>
<evidence type="ECO:0000256" key="2">
    <source>
        <dbReference type="ARBA" id="ARBA00022803"/>
    </source>
</evidence>
<dbReference type="OrthoDB" id="311088at2759"/>
<dbReference type="Pfam" id="PF13181">
    <property type="entry name" value="TPR_8"/>
    <property type="match status" value="2"/>
</dbReference>
<evidence type="ECO:0000256" key="3">
    <source>
        <dbReference type="PROSITE-ProRule" id="PRU00339"/>
    </source>
</evidence>
<evidence type="ECO:0000313" key="5">
    <source>
        <dbReference type="Proteomes" id="UP000000600"/>
    </source>
</evidence>
<dbReference type="Proteomes" id="UP000000600">
    <property type="component" value="Unassembled WGS sequence"/>
</dbReference>
<sequence length="94" mass="11309">MKNQLKNMIKQLNQNQAMMFTITVKDKPQYYLKKYEESIIEFDKAIKLNPNYDDYYNSKGQALQNLKKYEESIIEFDKAIELNPNYDDYYNSKG</sequence>
<dbReference type="AlphaFoldDB" id="A0BP12"/>
<accession>A0BP12</accession>
<dbReference type="InterPro" id="IPR011990">
    <property type="entry name" value="TPR-like_helical_dom_sf"/>
</dbReference>
<protein>
    <submittedName>
        <fullName evidence="4">Uncharacterized protein</fullName>
    </submittedName>
</protein>
<dbReference type="InterPro" id="IPR051685">
    <property type="entry name" value="Ycf3/AcsC/BcsC/TPR_MFPF"/>
</dbReference>
<reference evidence="4 5" key="1">
    <citation type="journal article" date="2006" name="Nature">
        <title>Global trends of whole-genome duplications revealed by the ciliate Paramecium tetraurelia.</title>
        <authorList>
            <consortium name="Genoscope"/>
            <person name="Aury J.-M."/>
            <person name="Jaillon O."/>
            <person name="Duret L."/>
            <person name="Noel B."/>
            <person name="Jubin C."/>
            <person name="Porcel B.M."/>
            <person name="Segurens B."/>
            <person name="Daubin V."/>
            <person name="Anthouard V."/>
            <person name="Aiach N."/>
            <person name="Arnaiz O."/>
            <person name="Billaut A."/>
            <person name="Beisson J."/>
            <person name="Blanc I."/>
            <person name="Bouhouche K."/>
            <person name="Camara F."/>
            <person name="Duharcourt S."/>
            <person name="Guigo R."/>
            <person name="Gogendeau D."/>
            <person name="Katinka M."/>
            <person name="Keller A.-M."/>
            <person name="Kissmehl R."/>
            <person name="Klotz C."/>
            <person name="Koll F."/>
            <person name="Le Moue A."/>
            <person name="Lepere C."/>
            <person name="Malinsky S."/>
            <person name="Nowacki M."/>
            <person name="Nowak J.K."/>
            <person name="Plattner H."/>
            <person name="Poulain J."/>
            <person name="Ruiz F."/>
            <person name="Serrano V."/>
            <person name="Zagulski M."/>
            <person name="Dessen P."/>
            <person name="Betermier M."/>
            <person name="Weissenbach J."/>
            <person name="Scarpelli C."/>
            <person name="Schachter V."/>
            <person name="Sperling L."/>
            <person name="Meyer E."/>
            <person name="Cohen J."/>
            <person name="Wincker P."/>
        </authorList>
    </citation>
    <scope>NUCLEOTIDE SEQUENCE [LARGE SCALE GENOMIC DNA]</scope>
    <source>
        <strain evidence="4 5">Stock d4-2</strain>
    </source>
</reference>
<evidence type="ECO:0000313" key="4">
    <source>
        <dbReference type="EMBL" id="CAK60279.1"/>
    </source>
</evidence>
<dbReference type="GeneID" id="5013461"/>
<dbReference type="RefSeq" id="XP_001427677.1">
    <property type="nucleotide sequence ID" value="XM_001427640.1"/>
</dbReference>
<feature type="repeat" description="TPR" evidence="3">
    <location>
        <begin position="53"/>
        <end position="86"/>
    </location>
</feature>
<dbReference type="SUPFAM" id="SSF48452">
    <property type="entry name" value="TPR-like"/>
    <property type="match status" value="1"/>
</dbReference>
<proteinExistence type="predicted"/>
<evidence type="ECO:0000256" key="1">
    <source>
        <dbReference type="ARBA" id="ARBA00022737"/>
    </source>
</evidence>
<dbReference type="InParanoid" id="A0BP12"/>
<dbReference type="KEGG" id="ptm:GSPATT00030918001"/>
<dbReference type="PANTHER" id="PTHR44943:SF4">
    <property type="entry name" value="TPR REPEAT-CONTAINING PROTEIN MJ0798"/>
    <property type="match status" value="1"/>
</dbReference>
<dbReference type="PANTHER" id="PTHR44943">
    <property type="entry name" value="CELLULOSE SYNTHASE OPERON PROTEIN C"/>
    <property type="match status" value="1"/>
</dbReference>
<dbReference type="PROSITE" id="PS50005">
    <property type="entry name" value="TPR"/>
    <property type="match status" value="1"/>
</dbReference>
<dbReference type="EMBL" id="CT868007">
    <property type="protein sequence ID" value="CAK60279.1"/>
    <property type="molecule type" value="Genomic_DNA"/>
</dbReference>
<keyword evidence="1" id="KW-0677">Repeat</keyword>
<dbReference type="SMART" id="SM00028">
    <property type="entry name" value="TPR"/>
    <property type="match status" value="1"/>
</dbReference>
<gene>
    <name evidence="4" type="ORF">GSPATT00030918001</name>
</gene>